<gene>
    <name evidence="1" type="ORF">B1L04_12665</name>
</gene>
<dbReference type="CDD" id="cd18687">
    <property type="entry name" value="PIN_VapC-like"/>
    <property type="match status" value="1"/>
</dbReference>
<dbReference type="InterPro" id="IPR029060">
    <property type="entry name" value="PIN-like_dom_sf"/>
</dbReference>
<organism evidence="1 2">
    <name type="scientific">Microcystis aeruginosa KW</name>
    <dbReference type="NCBI Taxonomy" id="1960155"/>
    <lineage>
        <taxon>Bacteria</taxon>
        <taxon>Bacillati</taxon>
        <taxon>Cyanobacteriota</taxon>
        <taxon>Cyanophyceae</taxon>
        <taxon>Oscillatoriophycideae</taxon>
        <taxon>Chroococcales</taxon>
        <taxon>Microcystaceae</taxon>
        <taxon>Microcystis</taxon>
    </lineage>
</organism>
<name>A0A1V4BR92_MICAE</name>
<comment type="caution">
    <text evidence="1">The sequence shown here is derived from an EMBL/GenBank/DDBJ whole genome shotgun (WGS) entry which is preliminary data.</text>
</comment>
<evidence type="ECO:0000313" key="2">
    <source>
        <dbReference type="Proteomes" id="UP000189835"/>
    </source>
</evidence>
<dbReference type="EMBL" id="MVGR01000004">
    <property type="protein sequence ID" value="OPF16956.1"/>
    <property type="molecule type" value="Genomic_DNA"/>
</dbReference>
<evidence type="ECO:0000313" key="1">
    <source>
        <dbReference type="EMBL" id="OPF16956.1"/>
    </source>
</evidence>
<dbReference type="AlphaFoldDB" id="A0A1V4BR92"/>
<proteinExistence type="predicted"/>
<sequence>MIRVYADTSVFGGVFDDEFREESITFFELVRGGKLKLITSSVVLREIEPAPEKVRQFFAEVITYAELVEITESALQLRQAYIDYGVVTQKSMLDALHVALASVAGCTMIVSWNFKHIVHFQKIPLYRAINVIKGYSQLDIYSPLEVINYEG</sequence>
<dbReference type="SUPFAM" id="SSF88723">
    <property type="entry name" value="PIN domain-like"/>
    <property type="match status" value="1"/>
</dbReference>
<dbReference type="RefSeq" id="WP_079207794.1">
    <property type="nucleotide sequence ID" value="NZ_MVGR01000004.1"/>
</dbReference>
<accession>A0A1V4BR92</accession>
<protein>
    <submittedName>
        <fullName evidence="1">Uncharacterized protein</fullName>
    </submittedName>
</protein>
<reference evidence="1 2" key="1">
    <citation type="submission" date="2017-02" db="EMBL/GenBank/DDBJ databases">
        <title>Genome sequence of Microcystis aeruginosa KW.</title>
        <authorList>
            <person name="Oh H.-M."/>
            <person name="Ahn C.-Y."/>
            <person name="Jeong H."/>
            <person name="Srivastava A."/>
            <person name="Lee H.-G."/>
            <person name="Kang S.-R."/>
        </authorList>
    </citation>
    <scope>NUCLEOTIDE SEQUENCE [LARGE SCALE GENOMIC DNA]</scope>
    <source>
        <strain evidence="1 2">KW</strain>
    </source>
</reference>
<dbReference type="Proteomes" id="UP000189835">
    <property type="component" value="Unassembled WGS sequence"/>
</dbReference>